<name>A0A9P4WL03_9PLEO</name>
<proteinExistence type="predicted"/>
<evidence type="ECO:0000313" key="2">
    <source>
        <dbReference type="EMBL" id="KAF3035132.1"/>
    </source>
</evidence>
<evidence type="ECO:0000256" key="1">
    <source>
        <dbReference type="SAM" id="MobiDB-lite"/>
    </source>
</evidence>
<gene>
    <name evidence="2" type="ORF">E8E12_006107</name>
</gene>
<dbReference type="EMBL" id="SWKV01000061">
    <property type="protein sequence ID" value="KAF3035132.1"/>
    <property type="molecule type" value="Genomic_DNA"/>
</dbReference>
<feature type="compositionally biased region" description="Polar residues" evidence="1">
    <location>
        <begin position="14"/>
        <end position="31"/>
    </location>
</feature>
<protein>
    <submittedName>
        <fullName evidence="2">Uncharacterized protein</fullName>
    </submittedName>
</protein>
<sequence length="291" mass="31196">MAGQFAIPTKPESKSSGSQVSVITAGNVTVPNPTPLTEAMDNETADPPPDIDFHAMVKILGPIAESLNEAAEDAMYPTPPINTPAVTSPATSVIYRYPSHRGRGWSSIGDKLAKAKLDGHRFGQDTDILSVSNRSYRSSVPADDENDGTIDMLGEGGTNRIPIGLGSPRPNLVGLIAFSANDLVNRPPVPFNSTALPDSSSAEVAVGSGSHHPDSAKRFATGVTEMSTWQEEVEGRFERALQCLENLAHDEHQLDSSKSMEQYYEAHLKRLLSATSRKYPASVAVVDKEAR</sequence>
<evidence type="ECO:0000313" key="3">
    <source>
        <dbReference type="Proteomes" id="UP000758155"/>
    </source>
</evidence>
<dbReference type="AlphaFoldDB" id="A0A9P4WL03"/>
<comment type="caution">
    <text evidence="2">The sequence shown here is derived from an EMBL/GenBank/DDBJ whole genome shotgun (WGS) entry which is preliminary data.</text>
</comment>
<keyword evidence="3" id="KW-1185">Reference proteome</keyword>
<reference evidence="2" key="1">
    <citation type="submission" date="2019-04" db="EMBL/GenBank/DDBJ databases">
        <title>Sequencing of skin fungus with MAO and IRED activity.</title>
        <authorList>
            <person name="Marsaioli A.J."/>
            <person name="Bonatto J.M.C."/>
            <person name="Reis Junior O."/>
        </authorList>
    </citation>
    <scope>NUCLEOTIDE SEQUENCE</scope>
    <source>
        <strain evidence="2">28M1</strain>
    </source>
</reference>
<accession>A0A9P4WL03</accession>
<organism evidence="2 3">
    <name type="scientific">Didymella heteroderae</name>
    <dbReference type="NCBI Taxonomy" id="1769908"/>
    <lineage>
        <taxon>Eukaryota</taxon>
        <taxon>Fungi</taxon>
        <taxon>Dikarya</taxon>
        <taxon>Ascomycota</taxon>
        <taxon>Pezizomycotina</taxon>
        <taxon>Dothideomycetes</taxon>
        <taxon>Pleosporomycetidae</taxon>
        <taxon>Pleosporales</taxon>
        <taxon>Pleosporineae</taxon>
        <taxon>Didymellaceae</taxon>
        <taxon>Didymella</taxon>
    </lineage>
</organism>
<dbReference type="OrthoDB" id="407617at2759"/>
<dbReference type="Proteomes" id="UP000758155">
    <property type="component" value="Unassembled WGS sequence"/>
</dbReference>
<feature type="region of interest" description="Disordered" evidence="1">
    <location>
        <begin position="1"/>
        <end position="48"/>
    </location>
</feature>